<proteinExistence type="predicted"/>
<protein>
    <submittedName>
        <fullName evidence="2">Uncharacterized protein</fullName>
    </submittedName>
</protein>
<organism evidence="2 3">
    <name type="scientific">Hibiscus sabdariffa</name>
    <name type="common">roselle</name>
    <dbReference type="NCBI Taxonomy" id="183260"/>
    <lineage>
        <taxon>Eukaryota</taxon>
        <taxon>Viridiplantae</taxon>
        <taxon>Streptophyta</taxon>
        <taxon>Embryophyta</taxon>
        <taxon>Tracheophyta</taxon>
        <taxon>Spermatophyta</taxon>
        <taxon>Magnoliopsida</taxon>
        <taxon>eudicotyledons</taxon>
        <taxon>Gunneridae</taxon>
        <taxon>Pentapetalae</taxon>
        <taxon>rosids</taxon>
        <taxon>malvids</taxon>
        <taxon>Malvales</taxon>
        <taxon>Malvaceae</taxon>
        <taxon>Malvoideae</taxon>
        <taxon>Hibiscus</taxon>
    </lineage>
</organism>
<evidence type="ECO:0000313" key="2">
    <source>
        <dbReference type="EMBL" id="KAK9035002.1"/>
    </source>
</evidence>
<keyword evidence="3" id="KW-1185">Reference proteome</keyword>
<accession>A0ABR2TCP7</accession>
<dbReference type="Proteomes" id="UP001396334">
    <property type="component" value="Unassembled WGS sequence"/>
</dbReference>
<comment type="caution">
    <text evidence="2">The sequence shown here is derived from an EMBL/GenBank/DDBJ whole genome shotgun (WGS) entry which is preliminary data.</text>
</comment>
<evidence type="ECO:0000256" key="1">
    <source>
        <dbReference type="SAM" id="MobiDB-lite"/>
    </source>
</evidence>
<evidence type="ECO:0000313" key="3">
    <source>
        <dbReference type="Proteomes" id="UP001396334"/>
    </source>
</evidence>
<dbReference type="EMBL" id="JBBPBN010000006">
    <property type="protein sequence ID" value="KAK9035002.1"/>
    <property type="molecule type" value="Genomic_DNA"/>
</dbReference>
<sequence>MEILGRVVGTPTFDFPRAQLALAATTNARHALDPSRPRSAPSNGHHAATVATVRTPYELIRGVILSRKCQKTESIGKPIGIFRGF</sequence>
<name>A0ABR2TCP7_9ROSI</name>
<feature type="region of interest" description="Disordered" evidence="1">
    <location>
        <begin position="27"/>
        <end position="48"/>
    </location>
</feature>
<gene>
    <name evidence="2" type="ORF">V6N11_077053</name>
</gene>
<reference evidence="2 3" key="1">
    <citation type="journal article" date="2024" name="G3 (Bethesda)">
        <title>Genome assembly of Hibiscus sabdariffa L. provides insights into metabolisms of medicinal natural products.</title>
        <authorList>
            <person name="Kim T."/>
        </authorList>
    </citation>
    <scope>NUCLEOTIDE SEQUENCE [LARGE SCALE GENOMIC DNA]</scope>
    <source>
        <strain evidence="2">TK-2024</strain>
        <tissue evidence="2">Old leaves</tissue>
    </source>
</reference>